<dbReference type="InterPro" id="IPR019180">
    <property type="entry name" value="Oxidoreductase-like_N"/>
</dbReference>
<feature type="domain" description="Oxidoreductase-like" evidence="1">
    <location>
        <begin position="80"/>
        <end position="107"/>
    </location>
</feature>
<organism evidence="2 3">
    <name type="scientific">Microcebus murinus</name>
    <name type="common">Gray mouse lemur</name>
    <name type="synonym">Lemur murinus</name>
    <dbReference type="NCBI Taxonomy" id="30608"/>
    <lineage>
        <taxon>Eukaryota</taxon>
        <taxon>Metazoa</taxon>
        <taxon>Chordata</taxon>
        <taxon>Craniata</taxon>
        <taxon>Vertebrata</taxon>
        <taxon>Euteleostomi</taxon>
        <taxon>Mammalia</taxon>
        <taxon>Eutheria</taxon>
        <taxon>Euarchontoglires</taxon>
        <taxon>Primates</taxon>
        <taxon>Strepsirrhini</taxon>
        <taxon>Lemuriformes</taxon>
        <taxon>Cheirogaleidae</taxon>
        <taxon>Microcebus</taxon>
    </lineage>
</organism>
<dbReference type="GO" id="GO:0005739">
    <property type="term" value="C:mitochondrion"/>
    <property type="evidence" value="ECO:0007669"/>
    <property type="project" value="TreeGrafter"/>
</dbReference>
<dbReference type="AlphaFoldDB" id="A0A8C5UUW6"/>
<reference evidence="2" key="3">
    <citation type="submission" date="2025-09" db="UniProtKB">
        <authorList>
            <consortium name="Ensembl"/>
        </authorList>
    </citation>
    <scope>IDENTIFICATION</scope>
</reference>
<evidence type="ECO:0000313" key="2">
    <source>
        <dbReference type="Ensembl" id="ENSMICP00000007863.3"/>
    </source>
</evidence>
<protein>
    <submittedName>
        <fullName evidence="2">Oxidoreductase like domain containing 1</fullName>
    </submittedName>
</protein>
<dbReference type="PANTHER" id="PTHR21193:SF3">
    <property type="entry name" value="OXIDOREDUCTASE-LIKE DOMAIN-CONTAINING PROTEIN 1"/>
    <property type="match status" value="1"/>
</dbReference>
<sequence>MLWRSVAGGGSAVAAATRSSGPRWLSSWVGCWRLPRGGSNLRRHHPRARACDGCREFWADCVKLGSQTSAGGTKSPKDSLPPELQPPTNCCMSGCPNCVWVEYAEALLRHFQDGGDRALAALEQHVADENLKAFIRMEIQLRAKQGG</sequence>
<dbReference type="Ensembl" id="ENSMICT00000008632.3">
    <property type="protein sequence ID" value="ENSMICP00000007863.3"/>
    <property type="gene ID" value="ENSMICG00000008636.3"/>
</dbReference>
<dbReference type="Proteomes" id="UP000694394">
    <property type="component" value="Chromosome 16"/>
</dbReference>
<name>A0A8C5UUW6_MICMU</name>
<dbReference type="GeneTree" id="ENSGT00390000003596"/>
<dbReference type="EMBL" id="ABDC03019701">
    <property type="status" value="NOT_ANNOTATED_CDS"/>
    <property type="molecule type" value="Genomic_DNA"/>
</dbReference>
<keyword evidence="3" id="KW-1185">Reference proteome</keyword>
<reference evidence="2" key="1">
    <citation type="submission" date="2016-12" db="EMBL/GenBank/DDBJ databases">
        <title>Mouse lemur reference genome and diversity panel.</title>
        <authorList>
            <person name="Harris R."/>
            <person name="Larsen P."/>
            <person name="Liu Y."/>
            <person name="Hughes D.S."/>
            <person name="Murali S."/>
            <person name="Raveendran M."/>
            <person name="Korchina V."/>
            <person name="Wang M."/>
            <person name="Jhangiani S."/>
            <person name="Bandaranaike D."/>
            <person name="Bellair M."/>
            <person name="Blankenburg K."/>
            <person name="Chao H."/>
            <person name="Dahdouli M."/>
            <person name="Dinh H."/>
            <person name="Doddapaneni H."/>
            <person name="English A."/>
            <person name="Firestine M."/>
            <person name="Gnanaolivu R."/>
            <person name="Gross S."/>
            <person name="Hernandez B."/>
            <person name="Javaid M."/>
            <person name="Jayaseelan J."/>
            <person name="Jones J."/>
            <person name="Khan Z."/>
            <person name="Kovar C."/>
            <person name="Kurapati P."/>
            <person name="Le B."/>
            <person name="Lee S."/>
            <person name="Li M."/>
            <person name="Mathew T."/>
            <person name="Narasimhan A."/>
            <person name="Ngo D."/>
            <person name="Nguyen L."/>
            <person name="Okwuonu G."/>
            <person name="Ongeri F."/>
            <person name="Osuji N."/>
            <person name="Pu L.-L."/>
            <person name="Puazo M."/>
            <person name="Quiroz J."/>
            <person name="Raj R."/>
            <person name="Rajbhandari K."/>
            <person name="Reid J.G."/>
            <person name="Santibanez J."/>
            <person name="Sexton D."/>
            <person name="Skinner E."/>
            <person name="Vee V."/>
            <person name="Weissenberger G."/>
            <person name="Wu Y."/>
            <person name="Xin Y."/>
            <person name="Han Y."/>
            <person name="Campbell C."/>
            <person name="Brown A."/>
            <person name="Sullivan B."/>
            <person name="Shelton J."/>
            <person name="Brown S."/>
            <person name="Dudchenko O."/>
            <person name="Machol I."/>
            <person name="Durand N."/>
            <person name="Shamim M."/>
            <person name="Lieberman A."/>
            <person name="Muzny D.M."/>
            <person name="Richards S."/>
            <person name="Yoder A."/>
            <person name="Worley K.C."/>
            <person name="Rogers J."/>
            <person name="Gibbs R.A."/>
        </authorList>
    </citation>
    <scope>NUCLEOTIDE SEQUENCE [LARGE SCALE GENOMIC DNA]</scope>
</reference>
<reference evidence="2" key="2">
    <citation type="submission" date="2025-08" db="UniProtKB">
        <authorList>
            <consortium name="Ensembl"/>
        </authorList>
    </citation>
    <scope>IDENTIFICATION</scope>
</reference>
<evidence type="ECO:0000313" key="3">
    <source>
        <dbReference type="Proteomes" id="UP000694394"/>
    </source>
</evidence>
<evidence type="ECO:0000259" key="1">
    <source>
        <dbReference type="Pfam" id="PF09791"/>
    </source>
</evidence>
<dbReference type="Pfam" id="PF09791">
    <property type="entry name" value="Oxidored-like"/>
    <property type="match status" value="1"/>
</dbReference>
<proteinExistence type="predicted"/>
<dbReference type="InterPro" id="IPR039251">
    <property type="entry name" value="OXLD1"/>
</dbReference>
<dbReference type="PANTHER" id="PTHR21193">
    <property type="entry name" value="OXIDOREDUCTASE-LIKE DOMAIN-CONTAINING PROTEIN 1"/>
    <property type="match status" value="1"/>
</dbReference>
<gene>
    <name evidence="2" type="primary">OXLD1</name>
</gene>
<accession>A0A8C5UUW6</accession>